<dbReference type="STRING" id="1848903.CCAND38_230030"/>
<evidence type="ECO:0000313" key="3">
    <source>
        <dbReference type="EMBL" id="CEN54171.1"/>
    </source>
</evidence>
<dbReference type="Pfam" id="PF22680">
    <property type="entry name" value="Glyco_hydro_123_N_2"/>
    <property type="match status" value="1"/>
</dbReference>
<sequence length="617" mass="71540">MKIQRKIISLWTSKHTIKVMKKCYFLLWLFLILSLKAQENQGITHSKQLTGQVPFPKETFIELPNPVKANPQEWKNFKGTTAGWGSTDVRYKKETPAKDLKLAQTLTAWKGERISGQIVVVNANKDAEISIDISDFKHTKLKNNLKKEHISADFIRYVMTDELNKDGKGGCGYRTAINFDSTLVADAIDHYAKKLVIPAQTSRGIWVKVQVPQNAVSGSYKGFISVKNKGKVFQKLPLEIKVLDRVLPASKDWHFHLDLWQNPYAVSRYHNLRPWSKEHFDKLRIEMQPYVEAGGKSITASIMHKPWGGQTYDAFGSMVTWFKKLDGSWHFDFAVFDKWVEFMHEMGITKQINCYSMVPWKLSFQYFDQATNQVQKIETQPGKPEYNEVWGAMLTAFAKHLKGKGWFEKTYISMDERPMKVMLETLKVIKQADPNFKVSFAGDWHEEIEADLDDYCVALWKKFSDDVKNKRREQGKISTYYTCCTEPYPNTFTFSEPAESEWLAWFVAKENLDGYLRWALNSWTIEPLLDSRFVSWAAGDTYLTYPLGRSSIRMERMIEGIQNYEKVRILREEFKKSGNIQALEKIEEVLQTFDEYGIPKIPAKETVNKAKYIINSL</sequence>
<accession>A0A0B7IQI8</accession>
<protein>
    <submittedName>
        <fullName evidence="3">Uncharacterized protein</fullName>
    </submittedName>
</protein>
<dbReference type="InterPro" id="IPR017853">
    <property type="entry name" value="GH"/>
</dbReference>
<evidence type="ECO:0000259" key="1">
    <source>
        <dbReference type="Pfam" id="PF13320"/>
    </source>
</evidence>
<reference evidence="3 4" key="1">
    <citation type="submission" date="2015-01" db="EMBL/GenBank/DDBJ databases">
        <authorList>
            <person name="Xiang T."/>
            <person name="Song Y."/>
            <person name="Huang L."/>
            <person name="Wang B."/>
            <person name="Wu P."/>
        </authorList>
    </citation>
    <scope>NUCLEOTIDE SEQUENCE [LARGE SCALE GENOMIC DNA]</scope>
    <source>
        <strain evidence="3 4">CcD93</strain>
    </source>
</reference>
<gene>
    <name evidence="3" type="ORF">CCAND93_730040</name>
</gene>
<name>A0A0B7IQI8_9FLAO</name>
<dbReference type="InterPro" id="IPR025150">
    <property type="entry name" value="GH123_cat"/>
</dbReference>
<dbReference type="EMBL" id="CDOL01000265">
    <property type="protein sequence ID" value="CEN54171.1"/>
    <property type="molecule type" value="Genomic_DNA"/>
</dbReference>
<feature type="domain" description="Glycoside hydrolase 123 N-terminal" evidence="2">
    <location>
        <begin position="84"/>
        <end position="228"/>
    </location>
</feature>
<dbReference type="SUPFAM" id="SSF51445">
    <property type="entry name" value="(Trans)glycosidases"/>
    <property type="match status" value="1"/>
</dbReference>
<organism evidence="3 4">
    <name type="scientific">Capnocytophaga canis</name>
    <dbReference type="NCBI Taxonomy" id="1848903"/>
    <lineage>
        <taxon>Bacteria</taxon>
        <taxon>Pseudomonadati</taxon>
        <taxon>Bacteroidota</taxon>
        <taxon>Flavobacteriia</taxon>
        <taxon>Flavobacteriales</taxon>
        <taxon>Flavobacteriaceae</taxon>
        <taxon>Capnocytophaga</taxon>
    </lineage>
</organism>
<dbReference type="InterPro" id="IPR053850">
    <property type="entry name" value="Glyco_hydro_123_N_2"/>
</dbReference>
<proteinExistence type="predicted"/>
<evidence type="ECO:0000313" key="4">
    <source>
        <dbReference type="Proteomes" id="UP000038200"/>
    </source>
</evidence>
<dbReference type="Proteomes" id="UP000038200">
    <property type="component" value="Unassembled WGS sequence"/>
</dbReference>
<dbReference type="AlphaFoldDB" id="A0A0B7IQI8"/>
<evidence type="ECO:0000259" key="2">
    <source>
        <dbReference type="Pfam" id="PF22680"/>
    </source>
</evidence>
<dbReference type="Pfam" id="PF13320">
    <property type="entry name" value="GH123_cat"/>
    <property type="match status" value="1"/>
</dbReference>
<feature type="domain" description="Glycoside hydrolase 123 catalytic" evidence="1">
    <location>
        <begin position="260"/>
        <end position="570"/>
    </location>
</feature>